<reference evidence="1 2" key="1">
    <citation type="submission" date="2019-12" db="EMBL/GenBank/DDBJ databases">
        <title>Genome sequence of Streptomyces bambusae.</title>
        <authorList>
            <person name="Bansal K."/>
            <person name="Choksket S."/>
            <person name="Korpole S."/>
            <person name="Patil P.B."/>
        </authorList>
    </citation>
    <scope>NUCLEOTIDE SEQUENCE [LARGE SCALE GENOMIC DNA]</scope>
    <source>
        <strain evidence="1 2">SK60</strain>
    </source>
</reference>
<protein>
    <submittedName>
        <fullName evidence="1">Uncharacterized protein</fullName>
    </submittedName>
</protein>
<proteinExistence type="predicted"/>
<keyword evidence="2" id="KW-1185">Reference proteome</keyword>
<evidence type="ECO:0000313" key="1">
    <source>
        <dbReference type="EMBL" id="MBW5485261.1"/>
    </source>
</evidence>
<name>A0ABS6ZC08_9ACTN</name>
<gene>
    <name evidence="1" type="ORF">GPJ59_26135</name>
</gene>
<dbReference type="EMBL" id="WTFF01000234">
    <property type="protein sequence ID" value="MBW5485261.1"/>
    <property type="molecule type" value="Genomic_DNA"/>
</dbReference>
<organism evidence="1 2">
    <name type="scientific">Streptomyces bambusae</name>
    <dbReference type="NCBI Taxonomy" id="1550616"/>
    <lineage>
        <taxon>Bacteria</taxon>
        <taxon>Bacillati</taxon>
        <taxon>Actinomycetota</taxon>
        <taxon>Actinomycetes</taxon>
        <taxon>Kitasatosporales</taxon>
        <taxon>Streptomycetaceae</taxon>
        <taxon>Streptomyces</taxon>
    </lineage>
</organism>
<accession>A0ABS6ZC08</accession>
<sequence>MSTTPEHASHDGADIDVEELEAKNAAATACMFCIGTSACFTQNDEG</sequence>
<dbReference type="RefSeq" id="WP_219670167.1">
    <property type="nucleotide sequence ID" value="NZ_WTFF01000234.1"/>
</dbReference>
<comment type="caution">
    <text evidence="1">The sequence shown here is derived from an EMBL/GenBank/DDBJ whole genome shotgun (WGS) entry which is preliminary data.</text>
</comment>
<dbReference type="Proteomes" id="UP000812013">
    <property type="component" value="Unassembled WGS sequence"/>
</dbReference>
<evidence type="ECO:0000313" key="2">
    <source>
        <dbReference type="Proteomes" id="UP000812013"/>
    </source>
</evidence>